<dbReference type="InterPro" id="IPR016024">
    <property type="entry name" value="ARM-type_fold"/>
</dbReference>
<proteinExistence type="predicted"/>
<evidence type="ECO:0000313" key="2">
    <source>
        <dbReference type="Proteomes" id="UP000315003"/>
    </source>
</evidence>
<protein>
    <recommendedName>
        <fullName evidence="3">DNA alkylation repair enzyme</fullName>
    </recommendedName>
</protein>
<dbReference type="EMBL" id="CP036272">
    <property type="protein sequence ID" value="QDT62021.1"/>
    <property type="molecule type" value="Genomic_DNA"/>
</dbReference>
<keyword evidence="2" id="KW-1185">Reference proteome</keyword>
<dbReference type="Gene3D" id="1.25.40.290">
    <property type="entry name" value="ARM repeat domains"/>
    <property type="match status" value="1"/>
</dbReference>
<accession>A0A517T104</accession>
<reference evidence="1 2" key="1">
    <citation type="submission" date="2019-02" db="EMBL/GenBank/DDBJ databases">
        <title>Deep-cultivation of Planctomycetes and their phenomic and genomic characterization uncovers novel biology.</title>
        <authorList>
            <person name="Wiegand S."/>
            <person name="Jogler M."/>
            <person name="Boedeker C."/>
            <person name="Pinto D."/>
            <person name="Vollmers J."/>
            <person name="Rivas-Marin E."/>
            <person name="Kohn T."/>
            <person name="Peeters S.H."/>
            <person name="Heuer A."/>
            <person name="Rast P."/>
            <person name="Oberbeckmann S."/>
            <person name="Bunk B."/>
            <person name="Jeske O."/>
            <person name="Meyerdierks A."/>
            <person name="Storesund J.E."/>
            <person name="Kallscheuer N."/>
            <person name="Luecker S."/>
            <person name="Lage O.M."/>
            <person name="Pohl T."/>
            <person name="Merkel B.J."/>
            <person name="Hornburger P."/>
            <person name="Mueller R.-W."/>
            <person name="Bruemmer F."/>
            <person name="Labrenz M."/>
            <person name="Spormann A.M."/>
            <person name="Op den Camp H."/>
            <person name="Overmann J."/>
            <person name="Amann R."/>
            <person name="Jetten M.S.M."/>
            <person name="Mascher T."/>
            <person name="Medema M.H."/>
            <person name="Devos D.P."/>
            <person name="Kaster A.-K."/>
            <person name="Ovreas L."/>
            <person name="Rohde M."/>
            <person name="Galperin M.Y."/>
            <person name="Jogler C."/>
        </authorList>
    </citation>
    <scope>NUCLEOTIDE SEQUENCE [LARGE SCALE GENOMIC DNA]</scope>
    <source>
        <strain evidence="1 2">SV_7m_r</strain>
    </source>
</reference>
<dbReference type="PROSITE" id="PS50077">
    <property type="entry name" value="HEAT_REPEAT"/>
    <property type="match status" value="1"/>
</dbReference>
<name>A0A517T104_9BACT</name>
<evidence type="ECO:0000313" key="1">
    <source>
        <dbReference type="EMBL" id="QDT62021.1"/>
    </source>
</evidence>
<dbReference type="SUPFAM" id="SSF48371">
    <property type="entry name" value="ARM repeat"/>
    <property type="match status" value="1"/>
</dbReference>
<dbReference type="Proteomes" id="UP000315003">
    <property type="component" value="Chromosome"/>
</dbReference>
<dbReference type="AlphaFoldDB" id="A0A517T104"/>
<organism evidence="1 2">
    <name type="scientific">Stieleria bergensis</name>
    <dbReference type="NCBI Taxonomy" id="2528025"/>
    <lineage>
        <taxon>Bacteria</taxon>
        <taxon>Pseudomonadati</taxon>
        <taxon>Planctomycetota</taxon>
        <taxon>Planctomycetia</taxon>
        <taxon>Pirellulales</taxon>
        <taxon>Pirellulaceae</taxon>
        <taxon>Stieleria</taxon>
    </lineage>
</organism>
<dbReference type="InterPro" id="IPR014825">
    <property type="entry name" value="DNA_alkylation"/>
</dbReference>
<gene>
    <name evidence="1" type="ORF">SV7mr_45620</name>
</gene>
<dbReference type="Pfam" id="PF08713">
    <property type="entry name" value="DNA_alkylation"/>
    <property type="match status" value="1"/>
</dbReference>
<dbReference type="OrthoDB" id="9797162at2"/>
<evidence type="ECO:0008006" key="3">
    <source>
        <dbReference type="Google" id="ProtNLM"/>
    </source>
</evidence>
<dbReference type="RefSeq" id="WP_145276490.1">
    <property type="nucleotide sequence ID" value="NZ_CP036272.1"/>
</dbReference>
<sequence>MKQERKPFKDSFDQQTAQTIAQQVSAVHKRFDQDTFVQRCCHQLKTLELQDRIKQFAAALRLSLPKPYPAAINVLVRSLPPPLERCEGFTNHFHLWPYGQLIAEHGLPHFEESFAAMTALTRCFSAEFAIRPFVESLPDQTFSRLQSLTQHDDAHVRRWCSEGTRPRLPWGRKLQALIDDPSPIFPILDALVDDPELYVRRSVANNLNDIAKDHPDQIVDWVAERYAPDQPHRVTLATQALRTLIKDGHPGALKLLGYRPGGKLDTALKVAPKRIALGQSVKMQATITNLEKSTRRLMIDYVVQYVRQGGKTGRKVFKWKTLELAAGQSCTIEKQHPMKATTVRRLYSGKHTVGLQINGKVLQEAAFQFTGTP</sequence>
<dbReference type="InterPro" id="IPR021133">
    <property type="entry name" value="HEAT_type_2"/>
</dbReference>